<keyword evidence="5" id="KW-1185">Reference proteome</keyword>
<dbReference type="Pfam" id="PF12697">
    <property type="entry name" value="Abhydrolase_6"/>
    <property type="match status" value="1"/>
</dbReference>
<dbReference type="GO" id="GO:0016787">
    <property type="term" value="F:hydrolase activity"/>
    <property type="evidence" value="ECO:0007669"/>
    <property type="project" value="UniProtKB-KW"/>
</dbReference>
<evidence type="ECO:0000259" key="3">
    <source>
        <dbReference type="Pfam" id="PF12697"/>
    </source>
</evidence>
<reference evidence="4 5" key="1">
    <citation type="journal article" date="2014" name="Genome Announc.">
        <title>Draft Genome Sequence of Streptomyces fradiae ATCC 19609, a Strain Highly Sensitive to Antibiotics.</title>
        <authorList>
            <person name="Bekker O.B."/>
            <person name="Klimina K.M."/>
            <person name="Vatlin A.A."/>
            <person name="Zakharevich N.V."/>
            <person name="Kasianov A.S."/>
            <person name="Danilenko V.N."/>
        </authorList>
    </citation>
    <scope>NUCLEOTIDE SEQUENCE [LARGE SCALE GENOMIC DNA]</scope>
    <source>
        <strain evidence="4 5">ATCC 19609</strain>
    </source>
</reference>
<dbReference type="EMBL" id="JNAD02000001">
    <property type="protein sequence ID" value="RKM99542.1"/>
    <property type="molecule type" value="Genomic_DNA"/>
</dbReference>
<evidence type="ECO:0000313" key="5">
    <source>
        <dbReference type="Proteomes" id="UP000028058"/>
    </source>
</evidence>
<dbReference type="InterPro" id="IPR000073">
    <property type="entry name" value="AB_hydrolase_1"/>
</dbReference>
<protein>
    <submittedName>
        <fullName evidence="4">Alpha/beta hydrolase</fullName>
    </submittedName>
</protein>
<organism evidence="4 5">
    <name type="scientific">Streptomyces xinghaiensis</name>
    <dbReference type="NCBI Taxonomy" id="1038928"/>
    <lineage>
        <taxon>Bacteria</taxon>
        <taxon>Bacillati</taxon>
        <taxon>Actinomycetota</taxon>
        <taxon>Actinomycetes</taxon>
        <taxon>Kitasatosporales</taxon>
        <taxon>Streptomycetaceae</taxon>
        <taxon>Streptomyces</taxon>
    </lineage>
</organism>
<keyword evidence="2 4" id="KW-0378">Hydrolase</keyword>
<evidence type="ECO:0000256" key="2">
    <source>
        <dbReference type="ARBA" id="ARBA00022801"/>
    </source>
</evidence>
<keyword evidence="1" id="KW-0732">Signal</keyword>
<dbReference type="PANTHER" id="PTHR43037:SF5">
    <property type="entry name" value="FERULOYL ESTERASE"/>
    <property type="match status" value="1"/>
</dbReference>
<evidence type="ECO:0000256" key="1">
    <source>
        <dbReference type="ARBA" id="ARBA00022729"/>
    </source>
</evidence>
<accession>A0A3M8FEH9</accession>
<proteinExistence type="predicted"/>
<sequence>MVVGLVYEPGGQRLDVYQPATTPEAAPVVLLWHGSGPEERDVLTPLARAAASLGVVCFVPDWRPDAHDRGRSHLRASAVFARENAADFGGDTRRVALAGWSLGGKAAMAAALDPRALDGWRPQAVVGIAGGYTGPDPLTGRAPLDELTRAEASLPGLPVRLVHGSADPVVDIRQSRRLHAALQLRGWTSSLDEPDTDHAGVIMTEYDPESRRCRPSHADHAVRAGNRTAHILAHAAGI</sequence>
<dbReference type="PANTHER" id="PTHR43037">
    <property type="entry name" value="UNNAMED PRODUCT-RELATED"/>
    <property type="match status" value="1"/>
</dbReference>
<feature type="domain" description="AB hydrolase-1" evidence="3">
    <location>
        <begin position="29"/>
        <end position="228"/>
    </location>
</feature>
<gene>
    <name evidence="4" type="ORF">SFRA_004185</name>
</gene>
<comment type="caution">
    <text evidence="4">The sequence shown here is derived from an EMBL/GenBank/DDBJ whole genome shotgun (WGS) entry which is preliminary data.</text>
</comment>
<dbReference type="Gene3D" id="3.40.50.1820">
    <property type="entry name" value="alpha/beta hydrolase"/>
    <property type="match status" value="1"/>
</dbReference>
<name>A0A3M8FEH9_9ACTN</name>
<dbReference type="AlphaFoldDB" id="A0A3M8FEH9"/>
<dbReference type="InterPro" id="IPR050955">
    <property type="entry name" value="Plant_Biomass_Hydrol_Est"/>
</dbReference>
<dbReference type="OrthoDB" id="3789848at2"/>
<dbReference type="SUPFAM" id="SSF53474">
    <property type="entry name" value="alpha/beta-Hydrolases"/>
    <property type="match status" value="1"/>
</dbReference>
<evidence type="ECO:0000313" key="4">
    <source>
        <dbReference type="EMBL" id="RKM99542.1"/>
    </source>
</evidence>
<dbReference type="InterPro" id="IPR029058">
    <property type="entry name" value="AB_hydrolase_fold"/>
</dbReference>
<dbReference type="Proteomes" id="UP000028058">
    <property type="component" value="Unassembled WGS sequence"/>
</dbReference>